<dbReference type="EMBL" id="CAJOBR010032171">
    <property type="protein sequence ID" value="CAF4998092.1"/>
    <property type="molecule type" value="Genomic_DNA"/>
</dbReference>
<proteinExistence type="predicted"/>
<gene>
    <name evidence="1" type="ORF">QYT958_LOCUS37830</name>
</gene>
<dbReference type="Proteomes" id="UP000663848">
    <property type="component" value="Unassembled WGS sequence"/>
</dbReference>
<accession>A0A822A607</accession>
<reference evidence="1" key="1">
    <citation type="submission" date="2021-02" db="EMBL/GenBank/DDBJ databases">
        <authorList>
            <person name="Nowell W R."/>
        </authorList>
    </citation>
    <scope>NUCLEOTIDE SEQUENCE</scope>
</reference>
<sequence length="76" mass="8294">MATLSNSKLIYRDSEPIYSFCLNSINPTLLAAGLSREVIELDISSITSTNEPYETSDDENDVSPSLLPQVAALVIF</sequence>
<name>A0A822A607_9BILA</name>
<organism evidence="1 2">
    <name type="scientific">Rotaria socialis</name>
    <dbReference type="NCBI Taxonomy" id="392032"/>
    <lineage>
        <taxon>Eukaryota</taxon>
        <taxon>Metazoa</taxon>
        <taxon>Spiralia</taxon>
        <taxon>Gnathifera</taxon>
        <taxon>Rotifera</taxon>
        <taxon>Eurotatoria</taxon>
        <taxon>Bdelloidea</taxon>
        <taxon>Philodinida</taxon>
        <taxon>Philodinidae</taxon>
        <taxon>Rotaria</taxon>
    </lineage>
</organism>
<dbReference type="AlphaFoldDB" id="A0A822A607"/>
<protein>
    <submittedName>
        <fullName evidence="1">Uncharacterized protein</fullName>
    </submittedName>
</protein>
<evidence type="ECO:0000313" key="1">
    <source>
        <dbReference type="EMBL" id="CAF4998092.1"/>
    </source>
</evidence>
<evidence type="ECO:0000313" key="2">
    <source>
        <dbReference type="Proteomes" id="UP000663848"/>
    </source>
</evidence>
<comment type="caution">
    <text evidence="1">The sequence shown here is derived from an EMBL/GenBank/DDBJ whole genome shotgun (WGS) entry which is preliminary data.</text>
</comment>